<proteinExistence type="predicted"/>
<protein>
    <submittedName>
        <fullName evidence="1">Uncharacterized protein</fullName>
    </submittedName>
</protein>
<evidence type="ECO:0000313" key="1">
    <source>
        <dbReference type="EMBL" id="GAL84388.1"/>
    </source>
</evidence>
<dbReference type="GO" id="GO:0046872">
    <property type="term" value="F:metal ion binding"/>
    <property type="evidence" value="ECO:0007669"/>
    <property type="project" value="InterPro"/>
</dbReference>
<dbReference type="EMBL" id="BBLT01000002">
    <property type="protein sequence ID" value="GAL84388.1"/>
    <property type="molecule type" value="Genomic_DNA"/>
</dbReference>
<dbReference type="OrthoDB" id="677920at2"/>
<gene>
    <name evidence="1" type="ORF">MYP_1616</name>
</gene>
<dbReference type="AlphaFoldDB" id="A0A098LE37"/>
<comment type="caution">
    <text evidence="1">The sequence shown here is derived from an EMBL/GenBank/DDBJ whole genome shotgun (WGS) entry which is preliminary data.</text>
</comment>
<dbReference type="Proteomes" id="UP000030185">
    <property type="component" value="Unassembled WGS sequence"/>
</dbReference>
<name>A0A098LE37_9BACT</name>
<keyword evidence="2" id="KW-1185">Reference proteome</keyword>
<dbReference type="SUPFAM" id="SSF55008">
    <property type="entry name" value="HMA, heavy metal-associated domain"/>
    <property type="match status" value="1"/>
</dbReference>
<dbReference type="RefSeq" id="WP_045460874.1">
    <property type="nucleotide sequence ID" value="NZ_BBLT01000002.1"/>
</dbReference>
<accession>A0A098LE37</accession>
<dbReference type="InterPro" id="IPR036163">
    <property type="entry name" value="HMA_dom_sf"/>
</dbReference>
<dbReference type="Gene3D" id="3.30.70.100">
    <property type="match status" value="1"/>
</dbReference>
<reference evidence="1 2" key="1">
    <citation type="submission" date="2014-09" db="EMBL/GenBank/DDBJ databases">
        <title>Sporocytophaga myxococcoides PG-01 genome sequencing.</title>
        <authorList>
            <person name="Liu L."/>
            <person name="Gao P.J."/>
            <person name="Chen G.J."/>
            <person name="Wang L.S."/>
        </authorList>
    </citation>
    <scope>NUCLEOTIDE SEQUENCE [LARGE SCALE GENOMIC DNA]</scope>
    <source>
        <strain evidence="1 2">PG-01</strain>
    </source>
</reference>
<organism evidence="1 2">
    <name type="scientific">Sporocytophaga myxococcoides</name>
    <dbReference type="NCBI Taxonomy" id="153721"/>
    <lineage>
        <taxon>Bacteria</taxon>
        <taxon>Pseudomonadati</taxon>
        <taxon>Bacteroidota</taxon>
        <taxon>Cytophagia</taxon>
        <taxon>Cytophagales</taxon>
        <taxon>Cytophagaceae</taxon>
        <taxon>Sporocytophaga</taxon>
    </lineage>
</organism>
<sequence>MEERTRTFKFKTNIDCVPCIQQIRSVFDDSPGIDYWYVEPFGEEPELTVSSQELDAHSIIEMVHNAGYEARRI</sequence>
<evidence type="ECO:0000313" key="2">
    <source>
        <dbReference type="Proteomes" id="UP000030185"/>
    </source>
</evidence>
<dbReference type="STRING" id="153721.MYP_1616"/>